<dbReference type="GO" id="GO:0016987">
    <property type="term" value="F:sigma factor activity"/>
    <property type="evidence" value="ECO:0007669"/>
    <property type="project" value="InterPro"/>
</dbReference>
<dbReference type="PROSITE" id="PS50043">
    <property type="entry name" value="HTH_LUXR_2"/>
    <property type="match status" value="1"/>
</dbReference>
<sequence>MPDPDPLDPDPVARLTPGERDCLRLVLDHKPSKEIAIRLGIGPDAVDKRIKQAMRKLGVSTRVAAARLLADADADAAGEAPDRYQRLVYQSAALAGEPEPRAWIDPQPATEGAATGFREERMAFDVPEADPALPAVGIDEDAIDGRRILRVLAAIIGIAILAALVAGGLLSAILAGQQALEAALT</sequence>
<dbReference type="HOGENOM" id="CLU_1626025_0_0_5"/>
<dbReference type="STRING" id="1123269.NX02_07210"/>
<keyword evidence="1" id="KW-1133">Transmembrane helix</keyword>
<proteinExistence type="predicted"/>
<keyword evidence="1" id="KW-0472">Membrane</keyword>
<evidence type="ECO:0000256" key="1">
    <source>
        <dbReference type="SAM" id="Phobius"/>
    </source>
</evidence>
<dbReference type="Pfam" id="PF08281">
    <property type="entry name" value="Sigma70_r4_2"/>
    <property type="match status" value="1"/>
</dbReference>
<gene>
    <name evidence="3" type="ORF">NX02_07210</name>
</gene>
<dbReference type="PATRIC" id="fig|1123269.5.peg.1398"/>
<dbReference type="InterPro" id="IPR013249">
    <property type="entry name" value="RNA_pol_sigma70_r4_t2"/>
</dbReference>
<dbReference type="Proteomes" id="UP000018851">
    <property type="component" value="Chromosome"/>
</dbReference>
<evidence type="ECO:0000313" key="3">
    <source>
        <dbReference type="EMBL" id="AHE53169.1"/>
    </source>
</evidence>
<dbReference type="EMBL" id="CP006644">
    <property type="protein sequence ID" value="AHE53169.1"/>
    <property type="molecule type" value="Genomic_DNA"/>
</dbReference>
<dbReference type="SMART" id="SM00421">
    <property type="entry name" value="HTH_LUXR"/>
    <property type="match status" value="1"/>
</dbReference>
<dbReference type="InterPro" id="IPR000792">
    <property type="entry name" value="Tscrpt_reg_LuxR_C"/>
</dbReference>
<evidence type="ECO:0000313" key="4">
    <source>
        <dbReference type="Proteomes" id="UP000018851"/>
    </source>
</evidence>
<accession>W0A5E0</accession>
<keyword evidence="1" id="KW-0812">Transmembrane</keyword>
<evidence type="ECO:0000259" key="2">
    <source>
        <dbReference type="PROSITE" id="PS50043"/>
    </source>
</evidence>
<reference evidence="3 4" key="1">
    <citation type="submission" date="2013-07" db="EMBL/GenBank/DDBJ databases">
        <title>Completed genome of Sphingomonas sanxanigenens NX02.</title>
        <authorList>
            <person name="Ma T."/>
            <person name="Huang H."/>
            <person name="Wu M."/>
            <person name="Li X."/>
            <person name="Li G."/>
        </authorList>
    </citation>
    <scope>NUCLEOTIDE SEQUENCE [LARGE SCALE GENOMIC DNA]</scope>
    <source>
        <strain evidence="3 4">NX02</strain>
    </source>
</reference>
<dbReference type="CDD" id="cd06170">
    <property type="entry name" value="LuxR_C_like"/>
    <property type="match status" value="1"/>
</dbReference>
<organism evidence="3 4">
    <name type="scientific">Sphingomonas sanxanigenens DSM 19645 = NX02</name>
    <dbReference type="NCBI Taxonomy" id="1123269"/>
    <lineage>
        <taxon>Bacteria</taxon>
        <taxon>Pseudomonadati</taxon>
        <taxon>Pseudomonadota</taxon>
        <taxon>Alphaproteobacteria</taxon>
        <taxon>Sphingomonadales</taxon>
        <taxon>Sphingomonadaceae</taxon>
        <taxon>Sphingomonas</taxon>
    </lineage>
</organism>
<keyword evidence="4" id="KW-1185">Reference proteome</keyword>
<dbReference type="OrthoDB" id="7206433at2"/>
<dbReference type="InterPro" id="IPR016032">
    <property type="entry name" value="Sig_transdc_resp-reg_C-effctor"/>
</dbReference>
<dbReference type="RefSeq" id="WP_025291437.1">
    <property type="nucleotide sequence ID" value="NZ_CP006644.1"/>
</dbReference>
<dbReference type="GO" id="GO:0003677">
    <property type="term" value="F:DNA binding"/>
    <property type="evidence" value="ECO:0007669"/>
    <property type="project" value="InterPro"/>
</dbReference>
<dbReference type="InterPro" id="IPR036388">
    <property type="entry name" value="WH-like_DNA-bd_sf"/>
</dbReference>
<protein>
    <recommendedName>
        <fullName evidence="2">HTH luxR-type domain-containing protein</fullName>
    </recommendedName>
</protein>
<dbReference type="Gene3D" id="1.10.10.10">
    <property type="entry name" value="Winged helix-like DNA-binding domain superfamily/Winged helix DNA-binding domain"/>
    <property type="match status" value="1"/>
</dbReference>
<name>W0A5E0_9SPHN</name>
<feature type="transmembrane region" description="Helical" evidence="1">
    <location>
        <begin position="151"/>
        <end position="175"/>
    </location>
</feature>
<feature type="domain" description="HTH luxR-type" evidence="2">
    <location>
        <begin position="8"/>
        <end position="73"/>
    </location>
</feature>
<dbReference type="GO" id="GO:0006352">
    <property type="term" value="P:DNA-templated transcription initiation"/>
    <property type="evidence" value="ECO:0007669"/>
    <property type="project" value="InterPro"/>
</dbReference>
<dbReference type="AlphaFoldDB" id="W0A5E0"/>
<dbReference type="eggNOG" id="COG2197">
    <property type="taxonomic scope" value="Bacteria"/>
</dbReference>
<dbReference type="KEGG" id="ssan:NX02_07210"/>
<dbReference type="SUPFAM" id="SSF46894">
    <property type="entry name" value="C-terminal effector domain of the bipartite response regulators"/>
    <property type="match status" value="1"/>
</dbReference>